<feature type="transmembrane region" description="Helical" evidence="9">
    <location>
        <begin position="401"/>
        <end position="422"/>
    </location>
</feature>
<feature type="transmembrane region" description="Helical" evidence="9">
    <location>
        <begin position="158"/>
        <end position="176"/>
    </location>
</feature>
<feature type="transmembrane region" description="Helical" evidence="9">
    <location>
        <begin position="373"/>
        <end position="394"/>
    </location>
</feature>
<dbReference type="InterPro" id="IPR038731">
    <property type="entry name" value="RgtA/B/C-like"/>
</dbReference>
<dbReference type="Pfam" id="PF13231">
    <property type="entry name" value="PMT_2"/>
    <property type="match status" value="1"/>
</dbReference>
<keyword evidence="6 9" id="KW-1133">Transmembrane helix</keyword>
<evidence type="ECO:0000256" key="6">
    <source>
        <dbReference type="ARBA" id="ARBA00022989"/>
    </source>
</evidence>
<evidence type="ECO:0000313" key="13">
    <source>
        <dbReference type="Proteomes" id="UP000733379"/>
    </source>
</evidence>
<evidence type="ECO:0000256" key="7">
    <source>
        <dbReference type="ARBA" id="ARBA00023136"/>
    </source>
</evidence>
<feature type="domain" description="Putative mannosyltransferase YkcA/B-like C-terminal" evidence="11">
    <location>
        <begin position="555"/>
        <end position="647"/>
    </location>
</feature>
<dbReference type="PANTHER" id="PTHR33908:SF3">
    <property type="entry name" value="UNDECAPRENYL PHOSPHATE-ALPHA-4-AMINO-4-DEOXY-L-ARABINOSE ARABINOSYL TRANSFERASE"/>
    <property type="match status" value="1"/>
</dbReference>
<accession>A0ABS6B0J5</accession>
<feature type="transmembrane region" description="Helical" evidence="9">
    <location>
        <begin position="131"/>
        <end position="151"/>
    </location>
</feature>
<evidence type="ECO:0000256" key="3">
    <source>
        <dbReference type="ARBA" id="ARBA00022676"/>
    </source>
</evidence>
<evidence type="ECO:0000313" key="12">
    <source>
        <dbReference type="EMBL" id="MBU3062773.1"/>
    </source>
</evidence>
<sequence>MTDTAIAPSPAIPAPETADRRLERWEILGVAGLLIGTAVAYLWNLGINGWANSFYAAAVQSGAHSWKAFFFGSSDWGNSITVDKTPASLWPMEISVRLFGMHAWSMMLPQVLLGIASVALVVVTLRRTHGTAAGLLGGLALAVTPVAALMFRYNNPDALLVFLMIAAVWAMTRALDDGRWRWLVLCGALVGFGFLAKQLQVLLVLPALALTYLFAGPPRLGKRVAQLCAAGAAMLAGAGWWVLTAQLWPAASRPYFGGSQHNSIIELTIGYNGLGRLGVGSSSPFPGPPHGGGGRMGGFFAGNEPGITRMFQATVGGQIGWLIPAALVLLVIGIMLRGTVSRTDPHRAALLLWGGWMLVTMLVFSFMQGLFHQYYTVALAPAVAGTAGLGAVTAWRHRDRLWVRVALAVAVALTTATAVLLLSRTADFVPWLRWTVLAVGIASTLALLIPAARVFFPVMAFAAVLAAVAGPLAYSLETISIPHDGGIVLAGPKIPGAFPFGPPPGPGKPDGDIAPGTPDGTKTPSGQHPPTTAGTPAAQHDRNHPMFGGAPDPALVARLRNGGANYTWTAAAVSSMMSSNLQLESGYPVMPLGGFAGIDPSPTLPQFQDDVSRRRIHYFVARPAGERGPGFGNRKTEAADITQWVRDRYSATTIGGLEVYDLTAPKAAAK</sequence>
<dbReference type="EMBL" id="JAHKNI010000004">
    <property type="protein sequence ID" value="MBU3062773.1"/>
    <property type="molecule type" value="Genomic_DNA"/>
</dbReference>
<feature type="compositionally biased region" description="Polar residues" evidence="8">
    <location>
        <begin position="520"/>
        <end position="534"/>
    </location>
</feature>
<feature type="transmembrane region" description="Helical" evidence="9">
    <location>
        <begin position="348"/>
        <end position="367"/>
    </location>
</feature>
<dbReference type="PANTHER" id="PTHR33908">
    <property type="entry name" value="MANNOSYLTRANSFERASE YKCB-RELATED"/>
    <property type="match status" value="1"/>
</dbReference>
<feature type="transmembrane region" description="Helical" evidence="9">
    <location>
        <begin position="25"/>
        <end position="43"/>
    </location>
</feature>
<keyword evidence="13" id="KW-1185">Reference proteome</keyword>
<feature type="region of interest" description="Disordered" evidence="8">
    <location>
        <begin position="498"/>
        <end position="554"/>
    </location>
</feature>
<dbReference type="InterPro" id="IPR056785">
    <property type="entry name" value="YkcA/B-like_C"/>
</dbReference>
<evidence type="ECO:0000256" key="1">
    <source>
        <dbReference type="ARBA" id="ARBA00004651"/>
    </source>
</evidence>
<feature type="transmembrane region" description="Helical" evidence="9">
    <location>
        <begin position="454"/>
        <end position="474"/>
    </location>
</feature>
<keyword evidence="5 9" id="KW-0812">Transmembrane</keyword>
<dbReference type="Proteomes" id="UP000733379">
    <property type="component" value="Unassembled WGS sequence"/>
</dbReference>
<reference evidence="12 13" key="1">
    <citation type="submission" date="2021-06" db="EMBL/GenBank/DDBJ databases">
        <title>Actinomycetes sequencing.</title>
        <authorList>
            <person name="Shan Q."/>
        </authorList>
    </citation>
    <scope>NUCLEOTIDE SEQUENCE [LARGE SCALE GENOMIC DNA]</scope>
    <source>
        <strain evidence="12 13">NEAU-G5</strain>
    </source>
</reference>
<evidence type="ECO:0000256" key="2">
    <source>
        <dbReference type="ARBA" id="ARBA00022475"/>
    </source>
</evidence>
<dbReference type="InterPro" id="IPR050297">
    <property type="entry name" value="LipidA_mod_glycosyltrf_83"/>
</dbReference>
<comment type="subcellular location">
    <subcellularLocation>
        <location evidence="1">Cell membrane</location>
        <topology evidence="1">Multi-pass membrane protein</topology>
    </subcellularLocation>
</comment>
<organism evidence="12 13">
    <name type="scientific">Nocardia albiluteola</name>
    <dbReference type="NCBI Taxonomy" id="2842303"/>
    <lineage>
        <taxon>Bacteria</taxon>
        <taxon>Bacillati</taxon>
        <taxon>Actinomycetota</taxon>
        <taxon>Actinomycetes</taxon>
        <taxon>Mycobacteriales</taxon>
        <taxon>Nocardiaceae</taxon>
        <taxon>Nocardia</taxon>
    </lineage>
</organism>
<name>A0ABS6B0J5_9NOCA</name>
<dbReference type="Pfam" id="PF24878">
    <property type="entry name" value="YkcB_C"/>
    <property type="match status" value="1"/>
</dbReference>
<evidence type="ECO:0000256" key="8">
    <source>
        <dbReference type="SAM" id="MobiDB-lite"/>
    </source>
</evidence>
<feature type="transmembrane region" description="Helical" evidence="9">
    <location>
        <begin position="182"/>
        <end position="215"/>
    </location>
</feature>
<gene>
    <name evidence="12" type="ORF">KO481_14740</name>
</gene>
<feature type="transmembrane region" description="Helical" evidence="9">
    <location>
        <begin position="319"/>
        <end position="336"/>
    </location>
</feature>
<evidence type="ECO:0000259" key="11">
    <source>
        <dbReference type="Pfam" id="PF24878"/>
    </source>
</evidence>
<comment type="caution">
    <text evidence="12">The sequence shown here is derived from an EMBL/GenBank/DDBJ whole genome shotgun (WGS) entry which is preliminary data.</text>
</comment>
<dbReference type="RefSeq" id="WP_215917660.1">
    <property type="nucleotide sequence ID" value="NZ_JAHKNI010000004.1"/>
</dbReference>
<feature type="transmembrane region" description="Helical" evidence="9">
    <location>
        <begin position="107"/>
        <end position="125"/>
    </location>
</feature>
<evidence type="ECO:0000259" key="10">
    <source>
        <dbReference type="Pfam" id="PF13231"/>
    </source>
</evidence>
<feature type="transmembrane region" description="Helical" evidence="9">
    <location>
        <begin position="428"/>
        <end position="449"/>
    </location>
</feature>
<keyword evidence="4" id="KW-0808">Transferase</keyword>
<keyword evidence="2" id="KW-1003">Cell membrane</keyword>
<keyword evidence="7 9" id="KW-0472">Membrane</keyword>
<protein>
    <submittedName>
        <fullName evidence="12">Glycosyltransferase family 39 protein</fullName>
    </submittedName>
</protein>
<keyword evidence="3" id="KW-0328">Glycosyltransferase</keyword>
<evidence type="ECO:0000256" key="4">
    <source>
        <dbReference type="ARBA" id="ARBA00022679"/>
    </source>
</evidence>
<feature type="domain" description="Glycosyltransferase RgtA/B/C/D-like" evidence="10">
    <location>
        <begin position="83"/>
        <end position="235"/>
    </location>
</feature>
<evidence type="ECO:0000256" key="5">
    <source>
        <dbReference type="ARBA" id="ARBA00022692"/>
    </source>
</evidence>
<proteinExistence type="predicted"/>
<evidence type="ECO:0000256" key="9">
    <source>
        <dbReference type="SAM" id="Phobius"/>
    </source>
</evidence>